<feature type="region of interest" description="Disordered" evidence="1">
    <location>
        <begin position="48"/>
        <end position="116"/>
    </location>
</feature>
<dbReference type="EMBL" id="QGDH01000032">
    <property type="protein sequence ID" value="RAR13658.1"/>
    <property type="molecule type" value="Genomic_DNA"/>
</dbReference>
<evidence type="ECO:0000256" key="1">
    <source>
        <dbReference type="SAM" id="MobiDB-lite"/>
    </source>
</evidence>
<evidence type="ECO:0000313" key="2">
    <source>
        <dbReference type="EMBL" id="RAR13658.1"/>
    </source>
</evidence>
<evidence type="ECO:0000313" key="3">
    <source>
        <dbReference type="Proteomes" id="UP000249619"/>
    </source>
</evidence>
<comment type="caution">
    <text evidence="2">The sequence shown here is derived from an EMBL/GenBank/DDBJ whole genome shotgun (WGS) entry which is preliminary data.</text>
</comment>
<feature type="region of interest" description="Disordered" evidence="1">
    <location>
        <begin position="1"/>
        <end position="30"/>
    </location>
</feature>
<name>A0A364N8K3_STELY</name>
<gene>
    <name evidence="2" type="ORF">DDE83_002980</name>
</gene>
<dbReference type="OrthoDB" id="5371646at2759"/>
<organism evidence="2 3">
    <name type="scientific">Stemphylium lycopersici</name>
    <name type="common">Tomato gray leaf spot disease fungus</name>
    <name type="synonym">Thyrospora lycopersici</name>
    <dbReference type="NCBI Taxonomy" id="183478"/>
    <lineage>
        <taxon>Eukaryota</taxon>
        <taxon>Fungi</taxon>
        <taxon>Dikarya</taxon>
        <taxon>Ascomycota</taxon>
        <taxon>Pezizomycotina</taxon>
        <taxon>Dothideomycetes</taxon>
        <taxon>Pleosporomycetidae</taxon>
        <taxon>Pleosporales</taxon>
        <taxon>Pleosporineae</taxon>
        <taxon>Pleosporaceae</taxon>
        <taxon>Stemphylium</taxon>
    </lineage>
</organism>
<sequence>MSDNEGNKSGKGWTDRQRNAPRPDGKSVGACRIMVDRLKGTLKSDLAALRGLDDNEVNDTPKKAATPRKRKAKGEDAGSEDAATPTKRGRKKKSAEVVEEAAEDAAAEEEEGGKES</sequence>
<accession>A0A364N8K3</accession>
<dbReference type="AlphaFoldDB" id="A0A364N8K3"/>
<proteinExistence type="predicted"/>
<feature type="compositionally biased region" description="Basic and acidic residues" evidence="1">
    <location>
        <begin position="1"/>
        <end position="25"/>
    </location>
</feature>
<dbReference type="Proteomes" id="UP000249619">
    <property type="component" value="Unassembled WGS sequence"/>
</dbReference>
<feature type="compositionally biased region" description="Acidic residues" evidence="1">
    <location>
        <begin position="97"/>
        <end position="116"/>
    </location>
</feature>
<keyword evidence="3" id="KW-1185">Reference proteome</keyword>
<reference evidence="3" key="1">
    <citation type="submission" date="2018-05" db="EMBL/GenBank/DDBJ databases">
        <title>Draft genome sequence of Stemphylium lycopersici strain CIDEFI 213.</title>
        <authorList>
            <person name="Medina R."/>
            <person name="Franco M.E.E."/>
            <person name="Lucentini C.G."/>
            <person name="Saparrat M.C.N."/>
            <person name="Balatti P.A."/>
        </authorList>
    </citation>
    <scope>NUCLEOTIDE SEQUENCE [LARGE SCALE GENOMIC DNA]</scope>
    <source>
        <strain evidence="3">CIDEFI 213</strain>
    </source>
</reference>
<protein>
    <submittedName>
        <fullName evidence="2">Uncharacterized protein</fullName>
    </submittedName>
</protein>